<proteinExistence type="predicted"/>
<keyword evidence="2" id="KW-1185">Reference proteome</keyword>
<evidence type="ECO:0000313" key="1">
    <source>
        <dbReference type="EMBL" id="KAF6205738.1"/>
    </source>
</evidence>
<dbReference type="EMBL" id="WIXP02000009">
    <property type="protein sequence ID" value="KAF6205738.1"/>
    <property type="molecule type" value="Genomic_DNA"/>
</dbReference>
<dbReference type="AlphaFoldDB" id="A0A6A4JIS9"/>
<sequence>MLGSAFGEDCTWTEAYDMIDEIILNSNALIVQNYPEGIVMEAPNVRGYLWFLKPLPFLVHHDATNGSMTFTNGFRLDSVSAFAYDEGGNCTPRNWEVKLSVESHNFESTVILTYENMSVEFLFWKTQGKLIVSFSPIITVLEYEDTIHCGLASVTPDIRIMDYHIQFADSLIWSWFLHLTTLKDLVIQLSAELLPSVVDKYVVEPWCDKYHK</sequence>
<name>A0A6A4JIS9_APOLU</name>
<protein>
    <submittedName>
        <fullName evidence="1">Uncharacterized protein</fullName>
    </submittedName>
</protein>
<accession>A0A6A4JIS9</accession>
<dbReference type="Proteomes" id="UP000466442">
    <property type="component" value="Linkage Group LG9"/>
</dbReference>
<evidence type="ECO:0000313" key="2">
    <source>
        <dbReference type="Proteomes" id="UP000466442"/>
    </source>
</evidence>
<organism evidence="1 2">
    <name type="scientific">Apolygus lucorum</name>
    <name type="common">Small green plant bug</name>
    <name type="synonym">Lygocoris lucorum</name>
    <dbReference type="NCBI Taxonomy" id="248454"/>
    <lineage>
        <taxon>Eukaryota</taxon>
        <taxon>Metazoa</taxon>
        <taxon>Ecdysozoa</taxon>
        <taxon>Arthropoda</taxon>
        <taxon>Hexapoda</taxon>
        <taxon>Insecta</taxon>
        <taxon>Pterygota</taxon>
        <taxon>Neoptera</taxon>
        <taxon>Paraneoptera</taxon>
        <taxon>Hemiptera</taxon>
        <taxon>Heteroptera</taxon>
        <taxon>Panheteroptera</taxon>
        <taxon>Cimicomorpha</taxon>
        <taxon>Miridae</taxon>
        <taxon>Mirini</taxon>
        <taxon>Apolygus</taxon>
    </lineage>
</organism>
<comment type="caution">
    <text evidence="1">The sequence shown here is derived from an EMBL/GenBank/DDBJ whole genome shotgun (WGS) entry which is preliminary data.</text>
</comment>
<gene>
    <name evidence="1" type="ORF">GE061_019911</name>
</gene>
<reference evidence="1" key="1">
    <citation type="journal article" date="2021" name="Mol. Ecol. Resour.">
        <title>Apolygus lucorum genome provides insights into omnivorousness and mesophyll feeding.</title>
        <authorList>
            <person name="Liu Y."/>
            <person name="Liu H."/>
            <person name="Wang H."/>
            <person name="Huang T."/>
            <person name="Liu B."/>
            <person name="Yang B."/>
            <person name="Yin L."/>
            <person name="Li B."/>
            <person name="Zhang Y."/>
            <person name="Zhang S."/>
            <person name="Jiang F."/>
            <person name="Zhang X."/>
            <person name="Ren Y."/>
            <person name="Wang B."/>
            <person name="Wang S."/>
            <person name="Lu Y."/>
            <person name="Wu K."/>
            <person name="Fan W."/>
            <person name="Wang G."/>
        </authorList>
    </citation>
    <scope>NUCLEOTIDE SEQUENCE</scope>
    <source>
        <strain evidence="1">12Hb</strain>
    </source>
</reference>